<dbReference type="RefSeq" id="WP_205103249.1">
    <property type="nucleotide sequence ID" value="NZ_JACJJC010000012.1"/>
</dbReference>
<feature type="domain" description="HTH luxR-type" evidence="5">
    <location>
        <begin position="136"/>
        <end position="201"/>
    </location>
</feature>
<evidence type="ECO:0000256" key="1">
    <source>
        <dbReference type="ARBA" id="ARBA00023015"/>
    </source>
</evidence>
<dbReference type="CDD" id="cd06170">
    <property type="entry name" value="LuxR_C_like"/>
    <property type="match status" value="1"/>
</dbReference>
<keyword evidence="4" id="KW-0597">Phosphoprotein</keyword>
<comment type="caution">
    <text evidence="7">The sequence shown here is derived from an EMBL/GenBank/DDBJ whole genome shotgun (WGS) entry which is preliminary data.</text>
</comment>
<keyword evidence="2" id="KW-0238">DNA-binding</keyword>
<dbReference type="PANTHER" id="PTHR44688">
    <property type="entry name" value="DNA-BINDING TRANSCRIPTIONAL ACTIVATOR DEVR_DOSR"/>
    <property type="match status" value="1"/>
</dbReference>
<evidence type="ECO:0000313" key="7">
    <source>
        <dbReference type="EMBL" id="MBM6704438.1"/>
    </source>
</evidence>
<proteinExistence type="predicted"/>
<dbReference type="Pfam" id="PF00072">
    <property type="entry name" value="Response_reg"/>
    <property type="match status" value="1"/>
</dbReference>
<dbReference type="PROSITE" id="PS50043">
    <property type="entry name" value="HTH_LUXR_2"/>
    <property type="match status" value="1"/>
</dbReference>
<dbReference type="Pfam" id="PF00196">
    <property type="entry name" value="GerE"/>
    <property type="match status" value="1"/>
</dbReference>
<gene>
    <name evidence="7" type="ORF">H6A60_08090</name>
</gene>
<dbReference type="SUPFAM" id="SSF46894">
    <property type="entry name" value="C-terminal effector domain of the bipartite response regulators"/>
    <property type="match status" value="1"/>
</dbReference>
<dbReference type="Gene3D" id="1.10.10.10">
    <property type="entry name" value="Winged helix-like DNA-binding domain superfamily/Winged helix DNA-binding domain"/>
    <property type="match status" value="1"/>
</dbReference>
<evidence type="ECO:0000256" key="3">
    <source>
        <dbReference type="ARBA" id="ARBA00023163"/>
    </source>
</evidence>
<protein>
    <submittedName>
        <fullName evidence="7">Response regulator transcription factor</fullName>
    </submittedName>
</protein>
<feature type="domain" description="Response regulatory" evidence="6">
    <location>
        <begin position="6"/>
        <end position="120"/>
    </location>
</feature>
<dbReference type="InterPro" id="IPR001789">
    <property type="entry name" value="Sig_transdc_resp-reg_receiver"/>
</dbReference>
<keyword evidence="1" id="KW-0805">Transcription regulation</keyword>
<dbReference type="Proteomes" id="UP000715095">
    <property type="component" value="Unassembled WGS sequence"/>
</dbReference>
<evidence type="ECO:0000313" key="8">
    <source>
        <dbReference type="Proteomes" id="UP000715095"/>
    </source>
</evidence>
<keyword evidence="3" id="KW-0804">Transcription</keyword>
<evidence type="ECO:0000259" key="5">
    <source>
        <dbReference type="PROSITE" id="PS50043"/>
    </source>
</evidence>
<dbReference type="SMART" id="SM00448">
    <property type="entry name" value="REC"/>
    <property type="match status" value="1"/>
</dbReference>
<name>A0ABS2DUR1_9BURK</name>
<sequence>MIEKPLIRIVDDEEDQRQSIELMLSMEGWEVAAYDSARAFFAGDMPSRPGCLILDVRMPDITGIEMQAMMKARDYPLPIIFLTGHGDIDMAVHVLKLGAKDFIQKPVESERLLTAIATVVQEDLDRRACPIDEAAWRANFEALTARERTVITEVAKGRLNREIAARLGISDRTVHIHRQAAYKKLGVHNVAELAPLTVLIERGKI</sequence>
<feature type="modified residue" description="4-aspartylphosphate" evidence="4">
    <location>
        <position position="55"/>
    </location>
</feature>
<dbReference type="InterPro" id="IPR000792">
    <property type="entry name" value="Tscrpt_reg_LuxR_C"/>
</dbReference>
<dbReference type="PROSITE" id="PS50110">
    <property type="entry name" value="RESPONSE_REGULATORY"/>
    <property type="match status" value="1"/>
</dbReference>
<dbReference type="PANTHER" id="PTHR44688:SF16">
    <property type="entry name" value="DNA-BINDING TRANSCRIPTIONAL ACTIVATOR DEVR_DOSR"/>
    <property type="match status" value="1"/>
</dbReference>
<evidence type="ECO:0000259" key="6">
    <source>
        <dbReference type="PROSITE" id="PS50110"/>
    </source>
</evidence>
<dbReference type="Gene3D" id="3.40.50.2300">
    <property type="match status" value="1"/>
</dbReference>
<accession>A0ABS2DUR1</accession>
<reference evidence="7 8" key="1">
    <citation type="journal article" date="2021" name="Sci. Rep.">
        <title>The distribution of antibiotic resistance genes in chicken gut microbiota commensals.</title>
        <authorList>
            <person name="Juricova H."/>
            <person name="Matiasovicova J."/>
            <person name="Kubasova T."/>
            <person name="Cejkova D."/>
            <person name="Rychlik I."/>
        </authorList>
    </citation>
    <scope>NUCLEOTIDE SEQUENCE [LARGE SCALE GENOMIC DNA]</scope>
    <source>
        <strain evidence="7 8">An829</strain>
    </source>
</reference>
<keyword evidence="8" id="KW-1185">Reference proteome</keyword>
<organism evidence="7 8">
    <name type="scientific">Sutterella massiliensis</name>
    <dbReference type="NCBI Taxonomy" id="1816689"/>
    <lineage>
        <taxon>Bacteria</taxon>
        <taxon>Pseudomonadati</taxon>
        <taxon>Pseudomonadota</taxon>
        <taxon>Betaproteobacteria</taxon>
        <taxon>Burkholderiales</taxon>
        <taxon>Sutterellaceae</taxon>
        <taxon>Sutterella</taxon>
    </lineage>
</organism>
<dbReference type="InterPro" id="IPR036388">
    <property type="entry name" value="WH-like_DNA-bd_sf"/>
</dbReference>
<dbReference type="PRINTS" id="PR00038">
    <property type="entry name" value="HTHLUXR"/>
</dbReference>
<dbReference type="SUPFAM" id="SSF52172">
    <property type="entry name" value="CheY-like"/>
    <property type="match status" value="1"/>
</dbReference>
<evidence type="ECO:0000256" key="2">
    <source>
        <dbReference type="ARBA" id="ARBA00023125"/>
    </source>
</evidence>
<dbReference type="InterPro" id="IPR011006">
    <property type="entry name" value="CheY-like_superfamily"/>
</dbReference>
<dbReference type="EMBL" id="JACJJC010000012">
    <property type="protein sequence ID" value="MBM6704438.1"/>
    <property type="molecule type" value="Genomic_DNA"/>
</dbReference>
<dbReference type="InterPro" id="IPR016032">
    <property type="entry name" value="Sig_transdc_resp-reg_C-effctor"/>
</dbReference>
<dbReference type="PROSITE" id="PS00622">
    <property type="entry name" value="HTH_LUXR_1"/>
    <property type="match status" value="1"/>
</dbReference>
<dbReference type="SMART" id="SM00421">
    <property type="entry name" value="HTH_LUXR"/>
    <property type="match status" value="1"/>
</dbReference>
<evidence type="ECO:0000256" key="4">
    <source>
        <dbReference type="PROSITE-ProRule" id="PRU00169"/>
    </source>
</evidence>